<proteinExistence type="predicted"/>
<dbReference type="VEuPathDB" id="FungiDB:SDRG_14764"/>
<dbReference type="Proteomes" id="UP000030762">
    <property type="component" value="Unassembled WGS sequence"/>
</dbReference>
<dbReference type="EMBL" id="JH767208">
    <property type="protein sequence ID" value="EQC27440.1"/>
    <property type="molecule type" value="Genomic_DNA"/>
</dbReference>
<dbReference type="RefSeq" id="XP_008619140.1">
    <property type="nucleotide sequence ID" value="XM_008620918.1"/>
</dbReference>
<organism evidence="1 2">
    <name type="scientific">Saprolegnia diclina (strain VS20)</name>
    <dbReference type="NCBI Taxonomy" id="1156394"/>
    <lineage>
        <taxon>Eukaryota</taxon>
        <taxon>Sar</taxon>
        <taxon>Stramenopiles</taxon>
        <taxon>Oomycota</taxon>
        <taxon>Saprolegniomycetes</taxon>
        <taxon>Saprolegniales</taxon>
        <taxon>Saprolegniaceae</taxon>
        <taxon>Saprolegnia</taxon>
    </lineage>
</organism>
<name>T0Q249_SAPDV</name>
<dbReference type="AlphaFoldDB" id="T0Q249"/>
<evidence type="ECO:0000313" key="1">
    <source>
        <dbReference type="EMBL" id="EQC27440.1"/>
    </source>
</evidence>
<keyword evidence="2" id="KW-1185">Reference proteome</keyword>
<dbReference type="InParanoid" id="T0Q249"/>
<dbReference type="OrthoDB" id="10310666at2759"/>
<accession>T0Q249</accession>
<dbReference type="OMA" id="LEPIGCW"/>
<protein>
    <submittedName>
        <fullName evidence="1">Uncharacterized protein</fullName>
    </submittedName>
</protein>
<reference evidence="1 2" key="1">
    <citation type="submission" date="2012-04" db="EMBL/GenBank/DDBJ databases">
        <title>The Genome Sequence of Saprolegnia declina VS20.</title>
        <authorList>
            <consortium name="The Broad Institute Genome Sequencing Platform"/>
            <person name="Russ C."/>
            <person name="Nusbaum C."/>
            <person name="Tyler B."/>
            <person name="van West P."/>
            <person name="Dieguez-Uribeondo J."/>
            <person name="de Bruijn I."/>
            <person name="Tripathy S."/>
            <person name="Jiang R."/>
            <person name="Young S.K."/>
            <person name="Zeng Q."/>
            <person name="Gargeya S."/>
            <person name="Fitzgerald M."/>
            <person name="Haas B."/>
            <person name="Abouelleil A."/>
            <person name="Alvarado L."/>
            <person name="Arachchi H.M."/>
            <person name="Berlin A."/>
            <person name="Chapman S.B."/>
            <person name="Goldberg J."/>
            <person name="Griggs A."/>
            <person name="Gujja S."/>
            <person name="Hansen M."/>
            <person name="Howarth C."/>
            <person name="Imamovic A."/>
            <person name="Larimer J."/>
            <person name="McCowen C."/>
            <person name="Montmayeur A."/>
            <person name="Murphy C."/>
            <person name="Neiman D."/>
            <person name="Pearson M."/>
            <person name="Priest M."/>
            <person name="Roberts A."/>
            <person name="Saif S."/>
            <person name="Shea T."/>
            <person name="Sisk P."/>
            <person name="Sykes S."/>
            <person name="Wortman J."/>
            <person name="Nusbaum C."/>
            <person name="Birren B."/>
        </authorList>
    </citation>
    <scope>NUCLEOTIDE SEQUENCE [LARGE SCALE GENOMIC DNA]</scope>
    <source>
        <strain evidence="1 2">VS20</strain>
    </source>
</reference>
<evidence type="ECO:0000313" key="2">
    <source>
        <dbReference type="Proteomes" id="UP000030762"/>
    </source>
</evidence>
<dbReference type="GeneID" id="19955491"/>
<gene>
    <name evidence="1" type="ORF">SDRG_14764</name>
</gene>
<sequence length="204" mass="22560">MQAPIVLTCDAGKAMVVATDKSSTASVVESRFLLDGAEYLSIEPIDESLVHLVSMHHGKRYLSGQPLRSSLVWSTRASPRAVFRIAESESPGTFCLESVRWPQQFVHWKRARSSRAIGHLALTRKHATAFAAIDAAQRDQTLLRRRYDANSAVPTVYVCATAFNVDLTSAEEVDALCVLEPIGCWEAEDLPVAYRADWQHCQAS</sequence>